<accession>A0ABX2CDV7</accession>
<evidence type="ECO:0000313" key="2">
    <source>
        <dbReference type="Proteomes" id="UP000886476"/>
    </source>
</evidence>
<dbReference type="Proteomes" id="UP000886476">
    <property type="component" value="Unassembled WGS sequence"/>
</dbReference>
<gene>
    <name evidence="1" type="ORF">HL667_15485</name>
</gene>
<name>A0ABX2CDV7_9BRAD</name>
<comment type="caution">
    <text evidence="1">The sequence shown here is derived from an EMBL/GenBank/DDBJ whole genome shotgun (WGS) entry which is preliminary data.</text>
</comment>
<evidence type="ECO:0000313" key="1">
    <source>
        <dbReference type="EMBL" id="NPU66404.1"/>
    </source>
</evidence>
<sequence>MNSAEPRATIVGNELYLTGPNGRDSQLRKGNCFVMFESIELVVRSIAQWPTGRDEPQGEPTFRTAISATFKPIRHHLFAFKGETFLGPVNAATLLCESGSKTLSSANIFEPGEGGADQLTLVLTCQLVEPHFRELFHPIWLRQSKSILDAFLYIEGYEAAAMAARQPGEVRQTVFDADLTLPVKFSMLSLRTKLGAPVLLPRD</sequence>
<protein>
    <submittedName>
        <fullName evidence="1">Uncharacterized protein</fullName>
    </submittedName>
</protein>
<organism evidence="1 2">
    <name type="scientific">Bradyrhizobium aeschynomenes</name>
    <dbReference type="NCBI Taxonomy" id="2734909"/>
    <lineage>
        <taxon>Bacteria</taxon>
        <taxon>Pseudomonadati</taxon>
        <taxon>Pseudomonadota</taxon>
        <taxon>Alphaproteobacteria</taxon>
        <taxon>Hyphomicrobiales</taxon>
        <taxon>Nitrobacteraceae</taxon>
        <taxon>Bradyrhizobium</taxon>
    </lineage>
</organism>
<proteinExistence type="predicted"/>
<dbReference type="RefSeq" id="WP_172111479.1">
    <property type="nucleotide sequence ID" value="NZ_JABFDM010000007.1"/>
</dbReference>
<dbReference type="EMBL" id="JABFDN010000004">
    <property type="protein sequence ID" value="NPU66404.1"/>
    <property type="molecule type" value="Genomic_DNA"/>
</dbReference>
<reference evidence="1" key="1">
    <citation type="submission" date="2020-05" db="EMBL/GenBank/DDBJ databases">
        <title>Nod-independent and nitrogen-fixing Bradyrhizobium aeschynomene sp. nov. isolated from nodules of Aeschynomene indica.</title>
        <authorList>
            <person name="Zhang Z."/>
        </authorList>
    </citation>
    <scope>NUCLEOTIDE SEQUENCE</scope>
    <source>
        <strain evidence="1">83012</strain>
    </source>
</reference>
<keyword evidence="2" id="KW-1185">Reference proteome</keyword>